<reference evidence="3 4" key="1">
    <citation type="submission" date="2020-08" db="EMBL/GenBank/DDBJ databases">
        <title>Genomic Encyclopedia of Type Strains, Phase IV (KMG-IV): sequencing the most valuable type-strain genomes for metagenomic binning, comparative biology and taxonomic classification.</title>
        <authorList>
            <person name="Goeker M."/>
        </authorList>
    </citation>
    <scope>NUCLEOTIDE SEQUENCE [LARGE SCALE GENOMIC DNA]</scope>
    <source>
        <strain evidence="3 4">DSM 26944</strain>
    </source>
</reference>
<evidence type="ECO:0000256" key="1">
    <source>
        <dbReference type="SAM" id="MobiDB-lite"/>
    </source>
</evidence>
<name>A0A7W9AVV9_9HYPH</name>
<dbReference type="InterPro" id="IPR009683">
    <property type="entry name" value="Extensin-like_C"/>
</dbReference>
<accession>A0A7W9AVV9</accession>
<sequence length="331" mass="35432">MAVFSFTPLKRMAMVLLGVLLAVLLILGFIPIPHISGDAAQAETFIEKMLKQDAHKARQRSKAPSAERSGKAPVRRRGQTVEKRDTGPGTVPVSTPAPRPAHTPEKPEERETAPVPAEPPRRAEKPEAPTTEPAPPQAKPEKDERVYQVSCPALISGDVAGKLLPPIEDGEQCGAHSPLSLTAIGKEEPLKLANAITTNCAMAVTLAQWSVEVNKAVRDVYGTDVKISEIGTGSDYQCRKVNGGATGRVSEHAFANALDIMSFKFSDGSKTELETGWNGSDKEKTFWRAVHGASCGLFMTVIGPDGDAAHSTNMHLDQGCHGKSCLARICQ</sequence>
<organism evidence="3 4">
    <name type="scientific">Brucella daejeonensis</name>
    <dbReference type="NCBI Taxonomy" id="659015"/>
    <lineage>
        <taxon>Bacteria</taxon>
        <taxon>Pseudomonadati</taxon>
        <taxon>Pseudomonadota</taxon>
        <taxon>Alphaproteobacteria</taxon>
        <taxon>Hyphomicrobiales</taxon>
        <taxon>Brucellaceae</taxon>
        <taxon>Brucella/Ochrobactrum group</taxon>
        <taxon>Brucella</taxon>
    </lineage>
</organism>
<feature type="domain" description="Extensin-like C-terminal" evidence="2">
    <location>
        <begin position="158"/>
        <end position="323"/>
    </location>
</feature>
<dbReference type="Pfam" id="PF06904">
    <property type="entry name" value="Extensin-like_C"/>
    <property type="match status" value="1"/>
</dbReference>
<gene>
    <name evidence="3" type="ORF">FHS76_001409</name>
</gene>
<dbReference type="RefSeq" id="WP_407924991.1">
    <property type="nucleotide sequence ID" value="NZ_JACIJG010000004.1"/>
</dbReference>
<proteinExistence type="predicted"/>
<feature type="compositionally biased region" description="Basic and acidic residues" evidence="1">
    <location>
        <begin position="102"/>
        <end position="112"/>
    </location>
</feature>
<evidence type="ECO:0000313" key="3">
    <source>
        <dbReference type="EMBL" id="MBB5701558.1"/>
    </source>
</evidence>
<evidence type="ECO:0000259" key="2">
    <source>
        <dbReference type="Pfam" id="PF06904"/>
    </source>
</evidence>
<dbReference type="EMBL" id="JACIJG010000004">
    <property type="protein sequence ID" value="MBB5701558.1"/>
    <property type="molecule type" value="Genomic_DNA"/>
</dbReference>
<comment type="caution">
    <text evidence="3">The sequence shown here is derived from an EMBL/GenBank/DDBJ whole genome shotgun (WGS) entry which is preliminary data.</text>
</comment>
<evidence type="ECO:0000313" key="4">
    <source>
        <dbReference type="Proteomes" id="UP000555546"/>
    </source>
</evidence>
<dbReference type="AlphaFoldDB" id="A0A7W9AVV9"/>
<keyword evidence="4" id="KW-1185">Reference proteome</keyword>
<feature type="region of interest" description="Disordered" evidence="1">
    <location>
        <begin position="53"/>
        <end position="145"/>
    </location>
</feature>
<dbReference type="Proteomes" id="UP000555546">
    <property type="component" value="Unassembled WGS sequence"/>
</dbReference>
<protein>
    <recommendedName>
        <fullName evidence="2">Extensin-like C-terminal domain-containing protein</fullName>
    </recommendedName>
</protein>